<name>A0A183AQU0_9TREM</name>
<evidence type="ECO:0000313" key="3">
    <source>
        <dbReference type="WBParaSite" id="ECPE_0000935401-mRNA-1"/>
    </source>
</evidence>
<dbReference type="Gene3D" id="3.30.980.10">
    <property type="entry name" value="Threonyl-trna Synthetase, Chain A, domain 2"/>
    <property type="match status" value="1"/>
</dbReference>
<protein>
    <submittedName>
        <fullName evidence="3">tRNA_SAD domain-containing protein</fullName>
    </submittedName>
</protein>
<evidence type="ECO:0000313" key="1">
    <source>
        <dbReference type="EMBL" id="VDP85171.1"/>
    </source>
</evidence>
<accession>A0A183AQU0</accession>
<reference evidence="3" key="1">
    <citation type="submission" date="2016-06" db="UniProtKB">
        <authorList>
            <consortium name="WormBaseParasite"/>
        </authorList>
    </citation>
    <scope>IDENTIFICATION</scope>
</reference>
<dbReference type="OrthoDB" id="10426794at2759"/>
<dbReference type="EMBL" id="UZAN01047228">
    <property type="protein sequence ID" value="VDP85171.1"/>
    <property type="molecule type" value="Genomic_DNA"/>
</dbReference>
<reference evidence="1 2" key="2">
    <citation type="submission" date="2018-11" db="EMBL/GenBank/DDBJ databases">
        <authorList>
            <consortium name="Pathogen Informatics"/>
        </authorList>
    </citation>
    <scope>NUCLEOTIDE SEQUENCE [LARGE SCALE GENOMIC DNA]</scope>
    <source>
        <strain evidence="1 2">Egypt</strain>
    </source>
</reference>
<evidence type="ECO:0000313" key="2">
    <source>
        <dbReference type="Proteomes" id="UP000272942"/>
    </source>
</evidence>
<sequence>MEYPETVIAVCIGDPPDIDAASVRAAHPSSGSSAELCAGTHVKNTVDLVDLVVIALRGRKQAVKQFVGVVGDTARQVRLCGNRLLTTAQHREARVSEHPIELSEHIAWLSSELAQHSDHLSYADRELLQACLLRMRTQRNLGRSSVPDTQLDQLVIHLSRAIRETDGLIRMNSNPPYRPELIAEALSQIEPTQTLVVCAGKHALCYFPQLVHLLWLPKNYILMEILPQFTGTGL</sequence>
<gene>
    <name evidence="1" type="ORF">ECPE_LOCUS9324</name>
</gene>
<dbReference type="AlphaFoldDB" id="A0A183AQU0"/>
<organism evidence="3">
    <name type="scientific">Echinostoma caproni</name>
    <dbReference type="NCBI Taxonomy" id="27848"/>
    <lineage>
        <taxon>Eukaryota</taxon>
        <taxon>Metazoa</taxon>
        <taxon>Spiralia</taxon>
        <taxon>Lophotrochozoa</taxon>
        <taxon>Platyhelminthes</taxon>
        <taxon>Trematoda</taxon>
        <taxon>Digenea</taxon>
        <taxon>Plagiorchiida</taxon>
        <taxon>Echinostomata</taxon>
        <taxon>Echinostomatoidea</taxon>
        <taxon>Echinostomatidae</taxon>
        <taxon>Echinostoma</taxon>
    </lineage>
</organism>
<dbReference type="Proteomes" id="UP000272942">
    <property type="component" value="Unassembled WGS sequence"/>
</dbReference>
<proteinExistence type="predicted"/>
<dbReference type="WBParaSite" id="ECPE_0000935401-mRNA-1">
    <property type="protein sequence ID" value="ECPE_0000935401-mRNA-1"/>
    <property type="gene ID" value="ECPE_0000935401"/>
</dbReference>
<keyword evidence="2" id="KW-1185">Reference proteome</keyword>